<evidence type="ECO:0000313" key="2">
    <source>
        <dbReference type="Proteomes" id="UP000663671"/>
    </source>
</evidence>
<dbReference type="SUPFAM" id="SSF53335">
    <property type="entry name" value="S-adenosyl-L-methionine-dependent methyltransferases"/>
    <property type="match status" value="1"/>
</dbReference>
<dbReference type="Proteomes" id="UP000663671">
    <property type="component" value="Chromosome 1"/>
</dbReference>
<dbReference type="PANTHER" id="PTHR43591:SF24">
    <property type="entry name" value="2-METHOXY-6-POLYPRENYL-1,4-BENZOQUINOL METHYLASE, MITOCHONDRIAL"/>
    <property type="match status" value="1"/>
</dbReference>
<dbReference type="PANTHER" id="PTHR43591">
    <property type="entry name" value="METHYLTRANSFERASE"/>
    <property type="match status" value="1"/>
</dbReference>
<dbReference type="EMBL" id="CP069114">
    <property type="protein sequence ID" value="QSS64213.1"/>
    <property type="molecule type" value="Genomic_DNA"/>
</dbReference>
<sequence length="280" mass="32124">MQKAVETRIFPMVKSLGVSPKFNAGQGNPESGTTELDESFLELTTYQGREFQNYSLENSIYFGPVDDVIGVDISPHMKPDDTPENLWLQCNQVDDLNRTFTFPPNHFDLVHSRLIASGLHRQRWPRYIRDIKRTLRPGGWVQMAEMYFNVQSDNGTITNDHALRQWSSRYARSIEDVKDPRVAMNLGNLLTSAGFVNVETKLINIPLAAWSNDPRMREIGSLNRPNVYRLFGSLALYPLMKRLHMSREEFEVLVAQARIEVDNLSLKAYFPLYVSIGQKP</sequence>
<dbReference type="Gene3D" id="3.40.50.150">
    <property type="entry name" value="Vaccinia Virus protein VP39"/>
    <property type="match status" value="1"/>
</dbReference>
<dbReference type="AlphaFoldDB" id="A0A8A1MHR7"/>
<name>A0A8A1MHR7_AJECA</name>
<protein>
    <recommendedName>
        <fullName evidence="3">Methyltransferase type 11 domain-containing protein</fullName>
    </recommendedName>
</protein>
<evidence type="ECO:0008006" key="3">
    <source>
        <dbReference type="Google" id="ProtNLM"/>
    </source>
</evidence>
<evidence type="ECO:0000313" key="1">
    <source>
        <dbReference type="EMBL" id="QSS64213.1"/>
    </source>
</evidence>
<dbReference type="GO" id="GO:0008168">
    <property type="term" value="F:methyltransferase activity"/>
    <property type="evidence" value="ECO:0007669"/>
    <property type="project" value="TreeGrafter"/>
</dbReference>
<accession>A0A8A1MHR7</accession>
<reference evidence="1" key="1">
    <citation type="submission" date="2021-01" db="EMBL/GenBank/DDBJ databases">
        <title>Chromosome-level genome assembly of a human fungal pathogen reveals clustering of transcriptionally co-regulated genes.</title>
        <authorList>
            <person name="Voorhies M."/>
            <person name="Cohen S."/>
            <person name="Shea T.P."/>
            <person name="Petrus S."/>
            <person name="Munoz J.F."/>
            <person name="Poplawski S."/>
            <person name="Goldman W.E."/>
            <person name="Michael T."/>
            <person name="Cuomo C.A."/>
            <person name="Sil A."/>
            <person name="Beyhan S."/>
        </authorList>
    </citation>
    <scope>NUCLEOTIDE SEQUENCE</scope>
    <source>
        <strain evidence="1">WU24</strain>
    </source>
</reference>
<dbReference type="CDD" id="cd02440">
    <property type="entry name" value="AdoMet_MTases"/>
    <property type="match status" value="1"/>
</dbReference>
<proteinExistence type="predicted"/>
<dbReference type="VEuPathDB" id="FungiDB:I7I51_01278"/>
<dbReference type="Pfam" id="PF13489">
    <property type="entry name" value="Methyltransf_23"/>
    <property type="match status" value="1"/>
</dbReference>
<dbReference type="OrthoDB" id="506498at2759"/>
<dbReference type="InterPro" id="IPR029063">
    <property type="entry name" value="SAM-dependent_MTases_sf"/>
</dbReference>
<gene>
    <name evidence="1" type="ORF">I7I51_01278</name>
</gene>
<organism evidence="1 2">
    <name type="scientific">Ajellomyces capsulatus</name>
    <name type="common">Darling's disease fungus</name>
    <name type="synonym">Histoplasma capsulatum</name>
    <dbReference type="NCBI Taxonomy" id="5037"/>
    <lineage>
        <taxon>Eukaryota</taxon>
        <taxon>Fungi</taxon>
        <taxon>Dikarya</taxon>
        <taxon>Ascomycota</taxon>
        <taxon>Pezizomycotina</taxon>
        <taxon>Eurotiomycetes</taxon>
        <taxon>Eurotiomycetidae</taxon>
        <taxon>Onygenales</taxon>
        <taxon>Ajellomycetaceae</taxon>
        <taxon>Histoplasma</taxon>
    </lineage>
</organism>